<protein>
    <recommendedName>
        <fullName evidence="5">Thyroglobulin type-1 domain-containing protein</fullName>
    </recommendedName>
</protein>
<feature type="domain" description="Thyroglobulin type-1" evidence="5">
    <location>
        <begin position="110"/>
        <end position="177"/>
    </location>
</feature>
<organism evidence="6 7">
    <name type="scientific">Allacma fusca</name>
    <dbReference type="NCBI Taxonomy" id="39272"/>
    <lineage>
        <taxon>Eukaryota</taxon>
        <taxon>Metazoa</taxon>
        <taxon>Ecdysozoa</taxon>
        <taxon>Arthropoda</taxon>
        <taxon>Hexapoda</taxon>
        <taxon>Collembola</taxon>
        <taxon>Symphypleona</taxon>
        <taxon>Sminthuridae</taxon>
        <taxon>Allacma</taxon>
    </lineage>
</organism>
<dbReference type="GO" id="GO:0005615">
    <property type="term" value="C:extracellular space"/>
    <property type="evidence" value="ECO:0007669"/>
    <property type="project" value="TreeGrafter"/>
</dbReference>
<dbReference type="InterPro" id="IPR000716">
    <property type="entry name" value="Thyroglobulin_1"/>
</dbReference>
<evidence type="ECO:0000313" key="6">
    <source>
        <dbReference type="EMBL" id="CAG7816425.1"/>
    </source>
</evidence>
<evidence type="ECO:0000256" key="2">
    <source>
        <dbReference type="ARBA" id="ARBA00022525"/>
    </source>
</evidence>
<keyword evidence="7" id="KW-1185">Reference proteome</keyword>
<feature type="signal peptide" evidence="4">
    <location>
        <begin position="1"/>
        <end position="18"/>
    </location>
</feature>
<keyword evidence="4" id="KW-0732">Signal</keyword>
<keyword evidence="3" id="KW-1015">Disulfide bond</keyword>
<feature type="disulfide bond" evidence="3">
    <location>
        <begin position="157"/>
        <end position="177"/>
    </location>
</feature>
<dbReference type="Proteomes" id="UP000708208">
    <property type="component" value="Unassembled WGS sequence"/>
</dbReference>
<dbReference type="AlphaFoldDB" id="A0A8J2KKY5"/>
<name>A0A8J2KKY5_9HEXA</name>
<feature type="domain" description="Thyroglobulin type-1" evidence="5">
    <location>
        <begin position="178"/>
        <end position="235"/>
    </location>
</feature>
<reference evidence="6" key="1">
    <citation type="submission" date="2021-06" db="EMBL/GenBank/DDBJ databases">
        <authorList>
            <person name="Hodson N. C."/>
            <person name="Mongue J. A."/>
            <person name="Jaron S. K."/>
        </authorList>
    </citation>
    <scope>NUCLEOTIDE SEQUENCE</scope>
</reference>
<dbReference type="GO" id="GO:0005604">
    <property type="term" value="C:basement membrane"/>
    <property type="evidence" value="ECO:0007669"/>
    <property type="project" value="TreeGrafter"/>
</dbReference>
<dbReference type="PANTHER" id="PTHR12352:SF3">
    <property type="entry name" value="NIDOGEN-2"/>
    <property type="match status" value="1"/>
</dbReference>
<proteinExistence type="predicted"/>
<keyword evidence="2" id="KW-0964">Secreted</keyword>
<dbReference type="OrthoDB" id="1725934at2759"/>
<comment type="caution">
    <text evidence="3">Lacks conserved residue(s) required for the propagation of feature annotation.</text>
</comment>
<dbReference type="Pfam" id="PF00086">
    <property type="entry name" value="Thyroglobulin_1"/>
    <property type="match status" value="3"/>
</dbReference>
<comment type="subcellular location">
    <subcellularLocation>
        <location evidence="1">Secreted</location>
    </subcellularLocation>
</comment>
<feature type="chain" id="PRO_5035266532" description="Thyroglobulin type-1 domain-containing protein" evidence="4">
    <location>
        <begin position="19"/>
        <end position="399"/>
    </location>
</feature>
<evidence type="ECO:0000313" key="7">
    <source>
        <dbReference type="Proteomes" id="UP000708208"/>
    </source>
</evidence>
<dbReference type="EMBL" id="CAJVCH010370009">
    <property type="protein sequence ID" value="CAG7816425.1"/>
    <property type="molecule type" value="Genomic_DNA"/>
</dbReference>
<dbReference type="GO" id="GO:0007160">
    <property type="term" value="P:cell-matrix adhesion"/>
    <property type="evidence" value="ECO:0007669"/>
    <property type="project" value="TreeGrafter"/>
</dbReference>
<evidence type="ECO:0000256" key="1">
    <source>
        <dbReference type="ARBA" id="ARBA00004613"/>
    </source>
</evidence>
<dbReference type="PANTHER" id="PTHR12352">
    <property type="entry name" value="SECRETED MODULAR CALCIUM-BINDING PROTEIN"/>
    <property type="match status" value="1"/>
</dbReference>
<dbReference type="SMART" id="SM00211">
    <property type="entry name" value="TY"/>
    <property type="match status" value="4"/>
</dbReference>
<evidence type="ECO:0000259" key="5">
    <source>
        <dbReference type="PROSITE" id="PS51162"/>
    </source>
</evidence>
<gene>
    <name evidence="6" type="ORF">AFUS01_LOCUS27046</name>
</gene>
<evidence type="ECO:0000256" key="4">
    <source>
        <dbReference type="SAM" id="SignalP"/>
    </source>
</evidence>
<dbReference type="InterPro" id="IPR051950">
    <property type="entry name" value="Dev_reg/Prot_inhib"/>
</dbReference>
<feature type="disulfide bond" evidence="3">
    <location>
        <begin position="324"/>
        <end position="343"/>
    </location>
</feature>
<dbReference type="PROSITE" id="PS00484">
    <property type="entry name" value="THYROGLOBULIN_1_1"/>
    <property type="match status" value="1"/>
</dbReference>
<dbReference type="PROSITE" id="PS51162">
    <property type="entry name" value="THYROGLOBULIN_1_2"/>
    <property type="match status" value="3"/>
</dbReference>
<feature type="domain" description="Thyroglobulin type-1" evidence="5">
    <location>
        <begin position="321"/>
        <end position="397"/>
    </location>
</feature>
<accession>A0A8J2KKY5</accession>
<evidence type="ECO:0000256" key="3">
    <source>
        <dbReference type="PROSITE-ProRule" id="PRU00500"/>
    </source>
</evidence>
<sequence length="399" mass="44944">MWKLSVLFFTLLINSSLSLEANSKFTCDETFCIDQHLNTPCPTKRNCTTQGTRTYLTPEKCNCCEGTFCIEYMEEGTGCETDATNPAFVDLCGPQLACDPTTRKCGPLSTTQCMKERLLYDQNFKKGTVGTAQFKPQCDAVGRYSNRQCLPGSVCFCVNTVGKRIFGVGLVTTPTNCKCARDIDNLRNTNALKGNVPRCLPNGDYDELQCVGRDCWCLFKPNDKKKLNDISNLSCFKKALHPTKPTPYLRECEYARNKIEVEHLQAKNETRVTLVPDYPKCDPDGYFSAVQSRNDKLICADHLGNQIGYYEISKNSPRANRVDCYCARVEQLMENNVNGKPVCCKHGNFRKWQCSGSLCYCVDRDGKQVITPGSNYNEVHKDDLNLLKCYQSSDDDCVY</sequence>
<comment type="caution">
    <text evidence="6">The sequence shown here is derived from an EMBL/GenBank/DDBJ whole genome shotgun (WGS) entry which is preliminary data.</text>
</comment>